<feature type="compositionally biased region" description="Polar residues" evidence="1">
    <location>
        <begin position="26"/>
        <end position="44"/>
    </location>
</feature>
<feature type="non-terminal residue" evidence="2">
    <location>
        <position position="83"/>
    </location>
</feature>
<reference evidence="2" key="1">
    <citation type="submission" date="2014-12" db="EMBL/GenBank/DDBJ databases">
        <title>Insight into the proteome of Arion vulgaris.</title>
        <authorList>
            <person name="Aradska J."/>
            <person name="Bulat T."/>
            <person name="Smidak R."/>
            <person name="Sarate P."/>
            <person name="Gangsoo J."/>
            <person name="Sialana F."/>
            <person name="Bilban M."/>
            <person name="Lubec G."/>
        </authorList>
    </citation>
    <scope>NUCLEOTIDE SEQUENCE</scope>
    <source>
        <tissue evidence="2">Skin</tissue>
    </source>
</reference>
<accession>A0A0B6Y6D8</accession>
<dbReference type="AlphaFoldDB" id="A0A0B6Y6D8"/>
<dbReference type="EMBL" id="HACG01004190">
    <property type="protein sequence ID" value="CEK51055.1"/>
    <property type="molecule type" value="Transcribed_RNA"/>
</dbReference>
<evidence type="ECO:0000256" key="1">
    <source>
        <dbReference type="SAM" id="MobiDB-lite"/>
    </source>
</evidence>
<proteinExistence type="predicted"/>
<name>A0A0B6Y6D8_9EUPU</name>
<sequence length="83" mass="8881">FVRKLVRSTFVSGFGNHFSKRCTGQSYFRQPKTDSGSNYTSTDPGGSESKKKGPSYEHIAGTKFTGRIGDFAVIVIVTGAIGG</sequence>
<feature type="non-terminal residue" evidence="2">
    <location>
        <position position="1"/>
    </location>
</feature>
<organism evidence="2">
    <name type="scientific">Arion vulgaris</name>
    <dbReference type="NCBI Taxonomy" id="1028688"/>
    <lineage>
        <taxon>Eukaryota</taxon>
        <taxon>Metazoa</taxon>
        <taxon>Spiralia</taxon>
        <taxon>Lophotrochozoa</taxon>
        <taxon>Mollusca</taxon>
        <taxon>Gastropoda</taxon>
        <taxon>Heterobranchia</taxon>
        <taxon>Euthyneura</taxon>
        <taxon>Panpulmonata</taxon>
        <taxon>Eupulmonata</taxon>
        <taxon>Stylommatophora</taxon>
        <taxon>Helicina</taxon>
        <taxon>Arionoidea</taxon>
        <taxon>Arionidae</taxon>
        <taxon>Arion</taxon>
    </lineage>
</organism>
<feature type="region of interest" description="Disordered" evidence="1">
    <location>
        <begin position="26"/>
        <end position="55"/>
    </location>
</feature>
<gene>
    <name evidence="2" type="primary">ORF12359</name>
</gene>
<protein>
    <submittedName>
        <fullName evidence="2">Uncharacterized protein</fullName>
    </submittedName>
</protein>
<evidence type="ECO:0000313" key="2">
    <source>
        <dbReference type="EMBL" id="CEK51055.1"/>
    </source>
</evidence>